<keyword evidence="2" id="KW-0378">Hydrolase</keyword>
<accession>A0A060CM52</accession>
<sequence>QGKQDDVISIAQAFADEAAACDRNIISRQIASSHRIASSQQTVPIESSRTAGETILVGKRPCDYLHPSRESIDEAVTLAKQADVVVLVLGETSDMSGEAASRSDIRLPQEQIELFDEVRKANEHVVVVLLNGRPLDLTRIDGARGDCGGS</sequence>
<organism evidence="4">
    <name type="scientific">uncultured Enterococcus sp</name>
    <dbReference type="NCBI Taxonomy" id="167972"/>
    <lineage>
        <taxon>Bacteria</taxon>
        <taxon>Bacillati</taxon>
        <taxon>Bacillota</taxon>
        <taxon>Bacilli</taxon>
        <taxon>Lactobacillales</taxon>
        <taxon>Enterococcaceae</taxon>
        <taxon>Enterococcus</taxon>
        <taxon>environmental samples</taxon>
    </lineage>
</organism>
<protein>
    <submittedName>
        <fullName evidence="4">Glyco_hydro_3_C</fullName>
    </submittedName>
</protein>
<evidence type="ECO:0000256" key="1">
    <source>
        <dbReference type="ARBA" id="ARBA00005336"/>
    </source>
</evidence>
<feature type="domain" description="Glycoside hydrolase family 3 C-terminal" evidence="3">
    <location>
        <begin position="20"/>
        <end position="140"/>
    </location>
</feature>
<proteinExistence type="inferred from homology"/>
<reference evidence="4" key="1">
    <citation type="journal article" date="2013" name="Environ. Microbiol.">
        <title>Seasonally variable intestinal metagenomes of the red palm weevil (Rhynchophorus ferrugineus).</title>
        <authorList>
            <person name="Jia S."/>
            <person name="Zhang X."/>
            <person name="Zhang G."/>
            <person name="Yin A."/>
            <person name="Zhang S."/>
            <person name="Li F."/>
            <person name="Wang L."/>
            <person name="Zhao D."/>
            <person name="Yun Q."/>
            <person name="Tala"/>
            <person name="Wang J."/>
            <person name="Sun G."/>
            <person name="Baabdullah M."/>
            <person name="Yu X."/>
            <person name="Hu S."/>
            <person name="Al-Mssallem I.S."/>
            <person name="Yu J."/>
        </authorList>
    </citation>
    <scope>NUCLEOTIDE SEQUENCE</scope>
</reference>
<dbReference type="AlphaFoldDB" id="A0A060CM52"/>
<dbReference type="PANTHER" id="PTHR42721">
    <property type="entry name" value="SUGAR HYDROLASE-RELATED"/>
    <property type="match status" value="1"/>
</dbReference>
<dbReference type="GO" id="GO:0031222">
    <property type="term" value="P:arabinan catabolic process"/>
    <property type="evidence" value="ECO:0007669"/>
    <property type="project" value="TreeGrafter"/>
</dbReference>
<evidence type="ECO:0000259" key="3">
    <source>
        <dbReference type="Pfam" id="PF01915"/>
    </source>
</evidence>
<feature type="non-terminal residue" evidence="4">
    <location>
        <position position="1"/>
    </location>
</feature>
<dbReference type="InterPro" id="IPR002772">
    <property type="entry name" value="Glyco_hydro_3_C"/>
</dbReference>
<dbReference type="InterPro" id="IPR036881">
    <property type="entry name" value="Glyco_hydro_3_C_sf"/>
</dbReference>
<dbReference type="Gene3D" id="3.40.50.1700">
    <property type="entry name" value="Glycoside hydrolase family 3 C-terminal domain"/>
    <property type="match status" value="1"/>
</dbReference>
<evidence type="ECO:0000256" key="2">
    <source>
        <dbReference type="ARBA" id="ARBA00022801"/>
    </source>
</evidence>
<name>A0A060CM52_9ENTE</name>
<dbReference type="SUPFAM" id="SSF52279">
    <property type="entry name" value="Beta-D-glucan exohydrolase, C-terminal domain"/>
    <property type="match status" value="1"/>
</dbReference>
<dbReference type="GO" id="GO:0046556">
    <property type="term" value="F:alpha-L-arabinofuranosidase activity"/>
    <property type="evidence" value="ECO:0007669"/>
    <property type="project" value="TreeGrafter"/>
</dbReference>
<dbReference type="Pfam" id="PF01915">
    <property type="entry name" value="Glyco_hydro_3_C"/>
    <property type="match status" value="1"/>
</dbReference>
<dbReference type="GO" id="GO:0009044">
    <property type="term" value="F:xylan 1,4-beta-xylosidase activity"/>
    <property type="evidence" value="ECO:0007669"/>
    <property type="project" value="InterPro"/>
</dbReference>
<dbReference type="InterPro" id="IPR044993">
    <property type="entry name" value="BXL"/>
</dbReference>
<comment type="similarity">
    <text evidence="1">Belongs to the glycosyl hydrolase 3 family.</text>
</comment>
<evidence type="ECO:0000313" key="4">
    <source>
        <dbReference type="EMBL" id="AIA96107.1"/>
    </source>
</evidence>
<dbReference type="PANTHER" id="PTHR42721:SF3">
    <property type="entry name" value="BETA-D-XYLOSIDASE 5-RELATED"/>
    <property type="match status" value="1"/>
</dbReference>
<feature type="non-terminal residue" evidence="4">
    <location>
        <position position="150"/>
    </location>
</feature>
<dbReference type="GO" id="GO:0045493">
    <property type="term" value="P:xylan catabolic process"/>
    <property type="evidence" value="ECO:0007669"/>
    <property type="project" value="InterPro"/>
</dbReference>
<dbReference type="EMBL" id="KF128735">
    <property type="protein sequence ID" value="AIA96107.1"/>
    <property type="molecule type" value="Genomic_DNA"/>
</dbReference>